<feature type="site" description="Important for substrate recognition" evidence="8">
    <location>
        <position position="282"/>
    </location>
</feature>
<keyword evidence="3 5" id="KW-0378">Hydrolase</keyword>
<evidence type="ECO:0000256" key="6">
    <source>
        <dbReference type="PIRSR" id="PIRSR026534-1"/>
    </source>
</evidence>
<dbReference type="GO" id="GO:0046558">
    <property type="term" value="F:arabinan endo-1,5-alpha-L-arabinosidase activity"/>
    <property type="evidence" value="ECO:0007669"/>
    <property type="project" value="UniProtKB-EC"/>
</dbReference>
<dbReference type="SUPFAM" id="SSF75005">
    <property type="entry name" value="Arabinanase/levansucrase/invertase"/>
    <property type="match status" value="1"/>
</dbReference>
<feature type="active site" description="Proton donor" evidence="6">
    <location>
        <position position="212"/>
    </location>
</feature>
<comment type="pathway">
    <text evidence="1 5">Glycan metabolism; L-arabinan degradation.</text>
</comment>
<sequence length="344" mass="37886">MNHRLAFRVVVVATAFQTLTTCAEADTENVLQGSVRAHDPSTIVRQNGRYYVYATGVGLRSKWSSDLVHWNEGPAVFDRDQTPAWTGGVAPGFRGHFWAPDIAKQGGEYRLYYSVSRFGKQTSAIGLAVSPTLDPDDPLYGWRDVGIVIQSHDGDAYNAIDPSVLQDDDGRQWMAFGSYWRGIHLVELDPATGLRRHLEQPPRRLASADSIEAATLLRHGDNYFLFVNHGQCCRGVESTYRVLVGRSDCVTGPYLDRDGLAMSEGGGSVVLESVDSRIGPGHIAPVAGDESNRFAFHYYDGNDQGKSKLALASWTWTEDGWPVAADVRLSGPGTRPQRDVRSRD</sequence>
<dbReference type="UniPathway" id="UPA00667"/>
<feature type="site" description="Important for catalytic activity, responsible for pKa modulation of the active site Glu and correct orientation of both the proton donor and substrate" evidence="8">
    <location>
        <position position="161"/>
    </location>
</feature>
<feature type="binding site" evidence="7">
    <location>
        <begin position="178"/>
        <end position="180"/>
    </location>
    <ligand>
        <name>substrate</name>
    </ligand>
</feature>
<dbReference type="OrthoDB" id="9801455at2"/>
<comment type="caution">
    <text evidence="9">The sequence shown here is derived from an EMBL/GenBank/DDBJ whole genome shotgun (WGS) entry which is preliminary data.</text>
</comment>
<proteinExistence type="inferred from homology"/>
<name>A0A5C6A122_9BACT</name>
<dbReference type="InterPro" id="IPR006710">
    <property type="entry name" value="Glyco_hydro_43"/>
</dbReference>
<dbReference type="InterPro" id="IPR050727">
    <property type="entry name" value="GH43_arabinanases"/>
</dbReference>
<dbReference type="RefSeq" id="WP_146446712.1">
    <property type="nucleotide sequence ID" value="NZ_SJPR01000009.1"/>
</dbReference>
<reference evidence="9 10" key="1">
    <citation type="submission" date="2019-02" db="EMBL/GenBank/DDBJ databases">
        <title>Deep-cultivation of Planctomycetes and their phenomic and genomic characterization uncovers novel biology.</title>
        <authorList>
            <person name="Wiegand S."/>
            <person name="Jogler M."/>
            <person name="Boedeker C."/>
            <person name="Pinto D."/>
            <person name="Vollmers J."/>
            <person name="Rivas-Marin E."/>
            <person name="Kohn T."/>
            <person name="Peeters S.H."/>
            <person name="Heuer A."/>
            <person name="Rast P."/>
            <person name="Oberbeckmann S."/>
            <person name="Bunk B."/>
            <person name="Jeske O."/>
            <person name="Meyerdierks A."/>
            <person name="Storesund J.E."/>
            <person name="Kallscheuer N."/>
            <person name="Luecker S."/>
            <person name="Lage O.M."/>
            <person name="Pohl T."/>
            <person name="Merkel B.J."/>
            <person name="Hornburger P."/>
            <person name="Mueller R.-W."/>
            <person name="Bruemmer F."/>
            <person name="Labrenz M."/>
            <person name="Spormann A.M."/>
            <person name="Op Den Camp H."/>
            <person name="Overmann J."/>
            <person name="Amann R."/>
            <person name="Jetten M.S.M."/>
            <person name="Mascher T."/>
            <person name="Medema M.H."/>
            <person name="Devos D.P."/>
            <person name="Kaster A.-K."/>
            <person name="Ovreas L."/>
            <person name="Rohde M."/>
            <person name="Galperin M.Y."/>
            <person name="Jogler C."/>
        </authorList>
    </citation>
    <scope>NUCLEOTIDE SEQUENCE [LARGE SCALE GENOMIC DNA]</scope>
    <source>
        <strain evidence="9 10">Pla108</strain>
    </source>
</reference>
<evidence type="ECO:0000256" key="8">
    <source>
        <dbReference type="PIRSR" id="PIRSR026534-3"/>
    </source>
</evidence>
<feature type="active site" description="Proton acceptor" evidence="6">
    <location>
        <position position="39"/>
    </location>
</feature>
<dbReference type="CDD" id="cd08998">
    <property type="entry name" value="GH43_Arb43a-like"/>
    <property type="match status" value="1"/>
</dbReference>
<protein>
    <submittedName>
        <fullName evidence="9">Intracellular endo-alpha-(1-&gt;5)-L-arabinanase</fullName>
        <ecNumber evidence="9">3.2.1.99</ecNumber>
    </submittedName>
</protein>
<evidence type="ECO:0000256" key="1">
    <source>
        <dbReference type="ARBA" id="ARBA00004834"/>
    </source>
</evidence>
<dbReference type="PANTHER" id="PTHR43301">
    <property type="entry name" value="ARABINAN ENDO-1,5-ALPHA-L-ARABINOSIDASE"/>
    <property type="match status" value="1"/>
</dbReference>
<dbReference type="GO" id="GO:0031222">
    <property type="term" value="P:arabinan catabolic process"/>
    <property type="evidence" value="ECO:0007669"/>
    <property type="project" value="UniProtKB-UniPathway"/>
</dbReference>
<dbReference type="PANTHER" id="PTHR43301:SF3">
    <property type="entry name" value="ARABINAN ENDO-1,5-ALPHA-L-ARABINOSIDASE A-RELATED"/>
    <property type="match status" value="1"/>
</dbReference>
<feature type="binding site" evidence="7">
    <location>
        <position position="39"/>
    </location>
    <ligand>
        <name>substrate</name>
    </ligand>
</feature>
<evidence type="ECO:0000256" key="2">
    <source>
        <dbReference type="ARBA" id="ARBA00009865"/>
    </source>
</evidence>
<evidence type="ECO:0000313" key="10">
    <source>
        <dbReference type="Proteomes" id="UP000317421"/>
    </source>
</evidence>
<evidence type="ECO:0000256" key="4">
    <source>
        <dbReference type="ARBA" id="ARBA00023295"/>
    </source>
</evidence>
<gene>
    <name evidence="9" type="primary">abnB</name>
    <name evidence="9" type="ORF">Pla108_40380</name>
</gene>
<dbReference type="AlphaFoldDB" id="A0A5C6A122"/>
<organism evidence="9 10">
    <name type="scientific">Botrimarina colliarenosi</name>
    <dbReference type="NCBI Taxonomy" id="2528001"/>
    <lineage>
        <taxon>Bacteria</taxon>
        <taxon>Pseudomonadati</taxon>
        <taxon>Planctomycetota</taxon>
        <taxon>Planctomycetia</taxon>
        <taxon>Pirellulales</taxon>
        <taxon>Lacipirellulaceae</taxon>
        <taxon>Botrimarina</taxon>
    </lineage>
</organism>
<dbReference type="Pfam" id="PF04616">
    <property type="entry name" value="Glyco_hydro_43"/>
    <property type="match status" value="1"/>
</dbReference>
<feature type="binding site" evidence="7">
    <location>
        <position position="119"/>
    </location>
    <ligand>
        <name>substrate</name>
    </ligand>
</feature>
<dbReference type="Proteomes" id="UP000317421">
    <property type="component" value="Unassembled WGS sequence"/>
</dbReference>
<evidence type="ECO:0000256" key="7">
    <source>
        <dbReference type="PIRSR" id="PIRSR026534-2"/>
    </source>
</evidence>
<evidence type="ECO:0000256" key="3">
    <source>
        <dbReference type="ARBA" id="ARBA00022801"/>
    </source>
</evidence>
<dbReference type="InterPro" id="IPR023296">
    <property type="entry name" value="Glyco_hydro_beta-prop_sf"/>
</dbReference>
<keyword evidence="4 5" id="KW-0326">Glycosidase</keyword>
<evidence type="ECO:0000256" key="5">
    <source>
        <dbReference type="PIRNR" id="PIRNR026534"/>
    </source>
</evidence>
<dbReference type="EMBL" id="SJPR01000009">
    <property type="protein sequence ID" value="TWT92898.1"/>
    <property type="molecule type" value="Genomic_DNA"/>
</dbReference>
<dbReference type="Gene3D" id="2.115.10.20">
    <property type="entry name" value="Glycosyl hydrolase domain, family 43"/>
    <property type="match status" value="1"/>
</dbReference>
<dbReference type="PIRSF" id="PIRSF026534">
    <property type="entry name" value="Endo_alpha-L-arabinosidase"/>
    <property type="match status" value="1"/>
</dbReference>
<feature type="binding site" evidence="7">
    <location>
        <begin position="158"/>
        <end position="161"/>
    </location>
    <ligand>
        <name>substrate</name>
    </ligand>
</feature>
<dbReference type="EC" id="3.2.1.99" evidence="9"/>
<keyword evidence="10" id="KW-1185">Reference proteome</keyword>
<comment type="similarity">
    <text evidence="2 5">Belongs to the glycosyl hydrolase 43 family.</text>
</comment>
<dbReference type="InterPro" id="IPR016840">
    <property type="entry name" value="Glyco_hydro_43_endo_a_Ara-ase"/>
</dbReference>
<accession>A0A5C6A122</accession>
<evidence type="ECO:0000313" key="9">
    <source>
        <dbReference type="EMBL" id="TWT92898.1"/>
    </source>
</evidence>